<dbReference type="OrthoDB" id="9815702at2"/>
<dbReference type="Proteomes" id="UP000198916">
    <property type="component" value="Unassembled WGS sequence"/>
</dbReference>
<gene>
    <name evidence="7" type="ORF">SAMN05421740_107101</name>
</gene>
<organism evidence="7 8">
    <name type="scientific">Parapedobacter koreensis</name>
    <dbReference type="NCBI Taxonomy" id="332977"/>
    <lineage>
        <taxon>Bacteria</taxon>
        <taxon>Pseudomonadati</taxon>
        <taxon>Bacteroidota</taxon>
        <taxon>Sphingobacteriia</taxon>
        <taxon>Sphingobacteriales</taxon>
        <taxon>Sphingobacteriaceae</taxon>
        <taxon>Parapedobacter</taxon>
    </lineage>
</organism>
<protein>
    <submittedName>
        <fullName evidence="7">Membrane protein involved in the export of O-antigen and teichoic acid</fullName>
    </submittedName>
</protein>
<feature type="transmembrane region" description="Helical" evidence="6">
    <location>
        <begin position="415"/>
        <end position="433"/>
    </location>
</feature>
<feature type="transmembrane region" description="Helical" evidence="6">
    <location>
        <begin position="323"/>
        <end position="344"/>
    </location>
</feature>
<evidence type="ECO:0000256" key="3">
    <source>
        <dbReference type="ARBA" id="ARBA00022692"/>
    </source>
</evidence>
<dbReference type="STRING" id="332977.SAMN05421740_107101"/>
<feature type="transmembrane region" description="Helical" evidence="6">
    <location>
        <begin position="356"/>
        <end position="375"/>
    </location>
</feature>
<feature type="transmembrane region" description="Helical" evidence="6">
    <location>
        <begin position="117"/>
        <end position="136"/>
    </location>
</feature>
<feature type="transmembrane region" description="Helical" evidence="6">
    <location>
        <begin position="82"/>
        <end position="105"/>
    </location>
</feature>
<reference evidence="8" key="1">
    <citation type="submission" date="2016-10" db="EMBL/GenBank/DDBJ databases">
        <authorList>
            <person name="Varghese N."/>
            <person name="Submissions S."/>
        </authorList>
    </citation>
    <scope>NUCLEOTIDE SEQUENCE [LARGE SCALE GENOMIC DNA]</scope>
    <source>
        <strain evidence="8">Jip14</strain>
    </source>
</reference>
<proteinExistence type="predicted"/>
<dbReference type="CDD" id="cd13128">
    <property type="entry name" value="MATE_Wzx_like"/>
    <property type="match status" value="1"/>
</dbReference>
<accession>A0A1H7RGS0</accession>
<evidence type="ECO:0000256" key="5">
    <source>
        <dbReference type="ARBA" id="ARBA00023136"/>
    </source>
</evidence>
<feature type="transmembrane region" description="Helical" evidence="6">
    <location>
        <begin position="145"/>
        <end position="164"/>
    </location>
</feature>
<feature type="transmembrane region" description="Helical" evidence="6">
    <location>
        <begin position="12"/>
        <end position="32"/>
    </location>
</feature>
<keyword evidence="3 6" id="KW-0812">Transmembrane</keyword>
<dbReference type="InterPro" id="IPR050833">
    <property type="entry name" value="Poly_Biosynth_Transport"/>
</dbReference>
<sequence>MAVNTIKKNAAYNIVLAVSQLLFPIFIFPYVSRILGPGGMGSIGFVESFTQYFVMMAALGIPVYGVREIAKYKHDYTIRSKIFSEIILIHSLATVVLTIVYILIFMTIGELNAYRRLFTISVGIMIVQVFTMEWLFQGVEQFKLITIRGVFSKLLSIILIYLFVNEANDVTIYYFIVFFGGLASMLINIYYARNIITLTFFNLKLKRHLKPMLFIFSFSLVIHVYTVFDTVILGFIKDDVEVGYYSTSIKLSRLIITVLTAVTMVMIPQLSKQFHEQNHGQIKALLTKSFSYVSLFSIPIVTGLMLYAGEIIILFAGNEFMPATYALQIIAPTVAVIGYSNIFGMQILNPSNNERLFFKAAVTGMIVSLIANFTLVPRFGYIGSSIAAFVAEFIVLILLARFAIRIINFAPDWSLPIKAWVSSLIFIPIYYLIRYANLNAIVALFSGVLLSALFYFFIQYWIWRNAIILDMLTTVSRIINRVKRKYEA</sequence>
<name>A0A1H7RGS0_9SPHI</name>
<feature type="transmembrane region" description="Helical" evidence="6">
    <location>
        <begin position="439"/>
        <end position="463"/>
    </location>
</feature>
<dbReference type="InterPro" id="IPR002797">
    <property type="entry name" value="Polysacc_synth"/>
</dbReference>
<evidence type="ECO:0000313" key="8">
    <source>
        <dbReference type="Proteomes" id="UP000198916"/>
    </source>
</evidence>
<keyword evidence="8" id="KW-1185">Reference proteome</keyword>
<dbReference type="PANTHER" id="PTHR30250:SF11">
    <property type="entry name" value="O-ANTIGEN TRANSPORTER-RELATED"/>
    <property type="match status" value="1"/>
</dbReference>
<keyword evidence="4 6" id="KW-1133">Transmembrane helix</keyword>
<feature type="transmembrane region" description="Helical" evidence="6">
    <location>
        <begin position="212"/>
        <end position="236"/>
    </location>
</feature>
<evidence type="ECO:0000313" key="7">
    <source>
        <dbReference type="EMBL" id="SEL59305.1"/>
    </source>
</evidence>
<keyword evidence="5 6" id="KW-0472">Membrane</keyword>
<evidence type="ECO:0000256" key="6">
    <source>
        <dbReference type="SAM" id="Phobius"/>
    </source>
</evidence>
<evidence type="ECO:0000256" key="4">
    <source>
        <dbReference type="ARBA" id="ARBA00022989"/>
    </source>
</evidence>
<keyword evidence="2" id="KW-1003">Cell membrane</keyword>
<dbReference type="Pfam" id="PF01943">
    <property type="entry name" value="Polysacc_synt"/>
    <property type="match status" value="1"/>
</dbReference>
<feature type="transmembrane region" description="Helical" evidence="6">
    <location>
        <begin position="170"/>
        <end position="191"/>
    </location>
</feature>
<comment type="subcellular location">
    <subcellularLocation>
        <location evidence="1">Cell membrane</location>
        <topology evidence="1">Multi-pass membrane protein</topology>
    </subcellularLocation>
</comment>
<feature type="transmembrane region" description="Helical" evidence="6">
    <location>
        <begin position="52"/>
        <end position="70"/>
    </location>
</feature>
<evidence type="ECO:0000256" key="2">
    <source>
        <dbReference type="ARBA" id="ARBA00022475"/>
    </source>
</evidence>
<dbReference type="RefSeq" id="WP_090607056.1">
    <property type="nucleotide sequence ID" value="NZ_FNZR01000007.1"/>
</dbReference>
<feature type="transmembrane region" description="Helical" evidence="6">
    <location>
        <begin position="292"/>
        <end position="317"/>
    </location>
</feature>
<evidence type="ECO:0000256" key="1">
    <source>
        <dbReference type="ARBA" id="ARBA00004651"/>
    </source>
</evidence>
<feature type="transmembrane region" description="Helical" evidence="6">
    <location>
        <begin position="381"/>
        <end position="403"/>
    </location>
</feature>
<dbReference type="GO" id="GO:0005886">
    <property type="term" value="C:plasma membrane"/>
    <property type="evidence" value="ECO:0007669"/>
    <property type="project" value="UniProtKB-SubCell"/>
</dbReference>
<dbReference type="PANTHER" id="PTHR30250">
    <property type="entry name" value="PST FAMILY PREDICTED COLANIC ACID TRANSPORTER"/>
    <property type="match status" value="1"/>
</dbReference>
<dbReference type="AlphaFoldDB" id="A0A1H7RGS0"/>
<feature type="transmembrane region" description="Helical" evidence="6">
    <location>
        <begin position="251"/>
        <end position="271"/>
    </location>
</feature>
<dbReference type="EMBL" id="FNZR01000007">
    <property type="protein sequence ID" value="SEL59305.1"/>
    <property type="molecule type" value="Genomic_DNA"/>
</dbReference>